<dbReference type="AlphaFoldDB" id="A0A1V8TTS4"/>
<comment type="caution">
    <text evidence="1">The sequence shown here is derived from an EMBL/GenBank/DDBJ whole genome shotgun (WGS) entry which is preliminary data.</text>
</comment>
<dbReference type="InParanoid" id="A0A1V8TTS4"/>
<dbReference type="EMBL" id="NAJO01000001">
    <property type="protein sequence ID" value="OQO14729.1"/>
    <property type="molecule type" value="Genomic_DNA"/>
</dbReference>
<accession>A0A1V8TTS4</accession>
<gene>
    <name evidence="1" type="ORF">B0A48_00111</name>
</gene>
<name>A0A1V8TTS4_9PEZI</name>
<proteinExistence type="predicted"/>
<dbReference type="Proteomes" id="UP000192596">
    <property type="component" value="Unassembled WGS sequence"/>
</dbReference>
<evidence type="ECO:0000313" key="2">
    <source>
        <dbReference type="Proteomes" id="UP000192596"/>
    </source>
</evidence>
<evidence type="ECO:0000313" key="1">
    <source>
        <dbReference type="EMBL" id="OQO14729.1"/>
    </source>
</evidence>
<dbReference type="OrthoDB" id="3600013at2759"/>
<keyword evidence="2" id="KW-1185">Reference proteome</keyword>
<reference evidence="2" key="1">
    <citation type="submission" date="2017-03" db="EMBL/GenBank/DDBJ databases">
        <title>Genomes of endolithic fungi from Antarctica.</title>
        <authorList>
            <person name="Coleine C."/>
            <person name="Masonjones S."/>
            <person name="Stajich J.E."/>
        </authorList>
    </citation>
    <scope>NUCLEOTIDE SEQUENCE [LARGE SCALE GENOMIC DNA]</scope>
    <source>
        <strain evidence="2">CCFEE 5527</strain>
    </source>
</reference>
<protein>
    <submittedName>
        <fullName evidence="1">Uncharacterized protein</fullName>
    </submittedName>
</protein>
<sequence length="317" mass="35090">MAADRLDEVYIEQLRNQGEGRALYFKVGENHMKPGTCGYFTETRQWRPIVHLGDAEPSELAAEGWDPPTDALRIVSQDGIEWPIKYSASVTDISTAVEAGASVPGAPVLGKFSMNFRTGRGAGAVLLSEGVVNSHQLERDSLAYQWVKKPRNMQKLLADWETELSEERRTLWLITSTYVVDSCALAVLRSETSCARIGMDIQTVNVAQASASASWWRQGSDQTWNKYKKTDTGPVVVFMSGVAFRTGRFRTSKLFPNVGQGPKTRAGSSKPLHYPLNSAGAEDDPWVADIIPYYDGERAGELRKLLDDLANEKASQR</sequence>
<organism evidence="1 2">
    <name type="scientific">Cryoendolithus antarcticus</name>
    <dbReference type="NCBI Taxonomy" id="1507870"/>
    <lineage>
        <taxon>Eukaryota</taxon>
        <taxon>Fungi</taxon>
        <taxon>Dikarya</taxon>
        <taxon>Ascomycota</taxon>
        <taxon>Pezizomycotina</taxon>
        <taxon>Dothideomycetes</taxon>
        <taxon>Dothideomycetidae</taxon>
        <taxon>Cladosporiales</taxon>
        <taxon>Cladosporiaceae</taxon>
        <taxon>Cryoendolithus</taxon>
    </lineage>
</organism>